<evidence type="ECO:0000259" key="8">
    <source>
        <dbReference type="Pfam" id="PF01182"/>
    </source>
</evidence>
<evidence type="ECO:0000256" key="2">
    <source>
        <dbReference type="ARBA" id="ARBA00002681"/>
    </source>
</evidence>
<gene>
    <name evidence="7 9" type="primary">pgl</name>
    <name evidence="9" type="ORF">GCM10025874_07940</name>
</gene>
<evidence type="ECO:0000313" key="9">
    <source>
        <dbReference type="EMBL" id="GMA27541.1"/>
    </source>
</evidence>
<comment type="catalytic activity">
    <reaction evidence="1 7">
        <text>6-phospho-D-glucono-1,5-lactone + H2O = 6-phospho-D-gluconate + H(+)</text>
        <dbReference type="Rhea" id="RHEA:12556"/>
        <dbReference type="ChEBI" id="CHEBI:15377"/>
        <dbReference type="ChEBI" id="CHEBI:15378"/>
        <dbReference type="ChEBI" id="CHEBI:57955"/>
        <dbReference type="ChEBI" id="CHEBI:58759"/>
        <dbReference type="EC" id="3.1.1.31"/>
    </reaction>
</comment>
<sequence>MTKERRVLVHPDWEALVASVAARFLTKIIDVLEEKDEIHIVLTGGTTIGDGVLGAINASPARDTVAWSRVHFWWGDERWLPAGDPERNDEQAFDALLSHIALDPAKVHRFAASDAGLDLDAAAAAYADELASATEDERGFPVFEVMFLGVGPDGHVASLFPGKDEVLVRDRTVVAVRGAWKAPAERLSLTLPVINASERLWMALAGGDKASVLGLALAGASVDEVPVAGVLGRKRTVFFVDQEAAAEVPESLIAPGDEFHALVDQNS</sequence>
<dbReference type="RefSeq" id="WP_284230238.1">
    <property type="nucleotide sequence ID" value="NZ_BSUL01000001.1"/>
</dbReference>
<evidence type="ECO:0000256" key="4">
    <source>
        <dbReference type="ARBA" id="ARBA00010662"/>
    </source>
</evidence>
<dbReference type="GO" id="GO:0017057">
    <property type="term" value="F:6-phosphogluconolactonase activity"/>
    <property type="evidence" value="ECO:0007669"/>
    <property type="project" value="UniProtKB-UniRule"/>
</dbReference>
<evidence type="ECO:0000256" key="7">
    <source>
        <dbReference type="RuleBase" id="RU365095"/>
    </source>
</evidence>
<organism evidence="9 10">
    <name type="scientific">Arenivirga flava</name>
    <dbReference type="NCBI Taxonomy" id="1930060"/>
    <lineage>
        <taxon>Bacteria</taxon>
        <taxon>Bacillati</taxon>
        <taxon>Actinomycetota</taxon>
        <taxon>Actinomycetes</taxon>
        <taxon>Micrococcales</taxon>
        <taxon>Microbacteriaceae</taxon>
        <taxon>Arenivirga</taxon>
    </lineage>
</organism>
<keyword evidence="7" id="KW-0378">Hydrolase</keyword>
<dbReference type="GO" id="GO:0006098">
    <property type="term" value="P:pentose-phosphate shunt"/>
    <property type="evidence" value="ECO:0007669"/>
    <property type="project" value="InterPro"/>
</dbReference>
<dbReference type="InterPro" id="IPR037171">
    <property type="entry name" value="NagB/RpiA_transferase-like"/>
</dbReference>
<dbReference type="SUPFAM" id="SSF100950">
    <property type="entry name" value="NagB/RpiA/CoA transferase-like"/>
    <property type="match status" value="1"/>
</dbReference>
<comment type="function">
    <text evidence="2 7">Hydrolysis of 6-phosphogluconolactone to 6-phosphogluconate.</text>
</comment>
<dbReference type="Proteomes" id="UP001157160">
    <property type="component" value="Unassembled WGS sequence"/>
</dbReference>
<evidence type="ECO:0000256" key="5">
    <source>
        <dbReference type="ARBA" id="ARBA00013198"/>
    </source>
</evidence>
<evidence type="ECO:0000256" key="6">
    <source>
        <dbReference type="ARBA" id="ARBA00020337"/>
    </source>
</evidence>
<evidence type="ECO:0000256" key="1">
    <source>
        <dbReference type="ARBA" id="ARBA00000832"/>
    </source>
</evidence>
<dbReference type="CDD" id="cd01400">
    <property type="entry name" value="6PGL"/>
    <property type="match status" value="1"/>
</dbReference>
<evidence type="ECO:0000313" key="10">
    <source>
        <dbReference type="Proteomes" id="UP001157160"/>
    </source>
</evidence>
<dbReference type="GO" id="GO:0005975">
    <property type="term" value="P:carbohydrate metabolic process"/>
    <property type="evidence" value="ECO:0007669"/>
    <property type="project" value="UniProtKB-UniRule"/>
</dbReference>
<accession>A0AA37XAK2</accession>
<dbReference type="Gene3D" id="3.40.50.1360">
    <property type="match status" value="1"/>
</dbReference>
<name>A0AA37XAK2_9MICO</name>
<dbReference type="PANTHER" id="PTHR11054:SF0">
    <property type="entry name" value="6-PHOSPHOGLUCONOLACTONASE"/>
    <property type="match status" value="1"/>
</dbReference>
<dbReference type="Pfam" id="PF01182">
    <property type="entry name" value="Glucosamine_iso"/>
    <property type="match status" value="1"/>
</dbReference>
<comment type="pathway">
    <text evidence="3 7">Carbohydrate degradation; pentose phosphate pathway; D-ribulose 5-phosphate from D-glucose 6-phosphate (oxidative stage): step 2/3.</text>
</comment>
<dbReference type="PANTHER" id="PTHR11054">
    <property type="entry name" value="6-PHOSPHOGLUCONOLACTONASE"/>
    <property type="match status" value="1"/>
</dbReference>
<comment type="caution">
    <text evidence="9">The sequence shown here is derived from an EMBL/GenBank/DDBJ whole genome shotgun (WGS) entry which is preliminary data.</text>
</comment>
<dbReference type="EC" id="3.1.1.31" evidence="5 7"/>
<dbReference type="EMBL" id="BSUL01000001">
    <property type="protein sequence ID" value="GMA27541.1"/>
    <property type="molecule type" value="Genomic_DNA"/>
</dbReference>
<comment type="similarity">
    <text evidence="4 7">Belongs to the glucosamine/galactosamine-6-phosphate isomerase family. 6-phosphogluconolactonase subfamily.</text>
</comment>
<feature type="domain" description="Glucosamine/galactosamine-6-phosphate isomerase" evidence="8">
    <location>
        <begin position="12"/>
        <end position="236"/>
    </location>
</feature>
<dbReference type="InterPro" id="IPR006148">
    <property type="entry name" value="Glc/Gal-6P_isomerase"/>
</dbReference>
<dbReference type="NCBIfam" id="TIGR01198">
    <property type="entry name" value="pgl"/>
    <property type="match status" value="1"/>
</dbReference>
<protein>
    <recommendedName>
        <fullName evidence="6 7">6-phosphogluconolactonase</fullName>
        <shortName evidence="7">6PGL</shortName>
        <ecNumber evidence="5 7">3.1.1.31</ecNumber>
    </recommendedName>
</protein>
<evidence type="ECO:0000256" key="3">
    <source>
        <dbReference type="ARBA" id="ARBA00004961"/>
    </source>
</evidence>
<keyword evidence="10" id="KW-1185">Reference proteome</keyword>
<dbReference type="InterPro" id="IPR039104">
    <property type="entry name" value="6PGL"/>
</dbReference>
<reference evidence="9 10" key="1">
    <citation type="journal article" date="2014" name="Int. J. Syst. Evol. Microbiol.">
        <title>Complete genome sequence of Corynebacterium casei LMG S-19264T (=DSM 44701T), isolated from a smear-ripened cheese.</title>
        <authorList>
            <consortium name="US DOE Joint Genome Institute (JGI-PGF)"/>
            <person name="Walter F."/>
            <person name="Albersmeier A."/>
            <person name="Kalinowski J."/>
            <person name="Ruckert C."/>
        </authorList>
    </citation>
    <scope>NUCLEOTIDE SEQUENCE [LARGE SCALE GENOMIC DNA]</scope>
    <source>
        <strain evidence="9 10">NBRC 112289</strain>
    </source>
</reference>
<proteinExistence type="inferred from homology"/>
<dbReference type="AlphaFoldDB" id="A0AA37XAK2"/>
<dbReference type="InterPro" id="IPR005900">
    <property type="entry name" value="6-phosphogluconolactonase_DevB"/>
</dbReference>